<comment type="pathway">
    <text evidence="1">Amino-acid biosynthesis; L-phenylalanine biosynthesis; phenylpyruvate from prephenate: step 1/1.</text>
</comment>
<evidence type="ECO:0000256" key="3">
    <source>
        <dbReference type="ARBA" id="ARBA00021872"/>
    </source>
</evidence>
<gene>
    <name evidence="12" type="primary">pheA1</name>
    <name evidence="12" type="ordered locus">Awo_c08570</name>
</gene>
<proteinExistence type="predicted"/>
<dbReference type="GO" id="GO:0004664">
    <property type="term" value="F:prephenate dehydratase activity"/>
    <property type="evidence" value="ECO:0007669"/>
    <property type="project" value="UniProtKB-EC"/>
</dbReference>
<feature type="site" description="Essential for prephenate dehydratase activity" evidence="9">
    <location>
        <position position="193"/>
    </location>
</feature>
<dbReference type="RefSeq" id="WP_014355251.1">
    <property type="nucleotide sequence ID" value="NC_016894.1"/>
</dbReference>
<evidence type="ECO:0000256" key="2">
    <source>
        <dbReference type="ARBA" id="ARBA00013147"/>
    </source>
</evidence>
<keyword evidence="6" id="KW-0584">Phenylalanine biosynthesis</keyword>
<dbReference type="CDD" id="cd04905">
    <property type="entry name" value="ACT_CM-PDT"/>
    <property type="match status" value="1"/>
</dbReference>
<dbReference type="Gene3D" id="3.40.190.10">
    <property type="entry name" value="Periplasmic binding protein-like II"/>
    <property type="match status" value="2"/>
</dbReference>
<evidence type="ECO:0000259" key="11">
    <source>
        <dbReference type="PROSITE" id="PS51671"/>
    </source>
</evidence>
<dbReference type="PANTHER" id="PTHR21022:SF19">
    <property type="entry name" value="PREPHENATE DEHYDRATASE-RELATED"/>
    <property type="match status" value="1"/>
</dbReference>
<dbReference type="STRING" id="931626.Awo_c08570"/>
<dbReference type="EC" id="4.2.1.51" evidence="2"/>
<dbReference type="PANTHER" id="PTHR21022">
    <property type="entry name" value="PREPHENATE DEHYDRATASE P PROTEIN"/>
    <property type="match status" value="1"/>
</dbReference>
<dbReference type="PROSITE" id="PS51171">
    <property type="entry name" value="PREPHENATE_DEHYDR_3"/>
    <property type="match status" value="1"/>
</dbReference>
<keyword evidence="12" id="KW-0413">Isomerase</keyword>
<dbReference type="InterPro" id="IPR008242">
    <property type="entry name" value="Chor_mutase/pphenate_deHydtase"/>
</dbReference>
<feature type="domain" description="ACT" evidence="11">
    <location>
        <begin position="212"/>
        <end position="292"/>
    </location>
</feature>
<dbReference type="UniPathway" id="UPA00121">
    <property type="reaction ID" value="UER00345"/>
</dbReference>
<evidence type="ECO:0000313" key="13">
    <source>
        <dbReference type="Proteomes" id="UP000007177"/>
    </source>
</evidence>
<evidence type="ECO:0000256" key="7">
    <source>
        <dbReference type="ARBA" id="ARBA00023239"/>
    </source>
</evidence>
<dbReference type="InterPro" id="IPR001086">
    <property type="entry name" value="Preph_deHydtase"/>
</dbReference>
<evidence type="ECO:0000256" key="4">
    <source>
        <dbReference type="ARBA" id="ARBA00022605"/>
    </source>
</evidence>
<dbReference type="InterPro" id="IPR045865">
    <property type="entry name" value="ACT-like_dom_sf"/>
</dbReference>
<dbReference type="GO" id="GO:0009094">
    <property type="term" value="P:L-phenylalanine biosynthetic process"/>
    <property type="evidence" value="ECO:0007669"/>
    <property type="project" value="UniProtKB-UniPathway"/>
</dbReference>
<dbReference type="OrthoDB" id="9802281at2"/>
<accession>H6LB96</accession>
<evidence type="ECO:0000256" key="8">
    <source>
        <dbReference type="ARBA" id="ARBA00047848"/>
    </source>
</evidence>
<dbReference type="NCBIfam" id="NF008865">
    <property type="entry name" value="PRK11898.1"/>
    <property type="match status" value="1"/>
</dbReference>
<evidence type="ECO:0000259" key="10">
    <source>
        <dbReference type="PROSITE" id="PS51171"/>
    </source>
</evidence>
<dbReference type="FunFam" id="3.40.190.10:FF:000034">
    <property type="entry name" value="Chorismate mutase/prephenate dehydratase"/>
    <property type="match status" value="1"/>
</dbReference>
<dbReference type="KEGG" id="awo:Awo_c08570"/>
<reference evidence="12 13" key="2">
    <citation type="journal article" date="2012" name="PLoS ONE">
        <title>An ancient pathway combining carbon dioxide fixation with the generation and utilization of a sodium ion gradient for ATP synthesis.</title>
        <authorList>
            <person name="Poehlein A."/>
            <person name="Schmidt S."/>
            <person name="Kaster A.K."/>
            <person name="Goenrich M."/>
            <person name="Vollmers J."/>
            <person name="Thurmer A."/>
            <person name="Bertsch J."/>
            <person name="Schuchmann K."/>
            <person name="Voigt B."/>
            <person name="Hecker M."/>
            <person name="Daniel R."/>
            <person name="Thauer R.K."/>
            <person name="Gottschalk G."/>
            <person name="Muller V."/>
        </authorList>
    </citation>
    <scope>NUCLEOTIDE SEQUENCE [LARGE SCALE GENOMIC DNA]</scope>
    <source>
        <strain evidence="13">ATCC 29683 / DSM 1030 / JCM 2381 / KCTC 1655 / WB1</strain>
    </source>
</reference>
<dbReference type="GO" id="GO:0005737">
    <property type="term" value="C:cytoplasm"/>
    <property type="evidence" value="ECO:0007669"/>
    <property type="project" value="TreeGrafter"/>
</dbReference>
<dbReference type="eggNOG" id="COG0077">
    <property type="taxonomic scope" value="Bacteria"/>
</dbReference>
<dbReference type="SUPFAM" id="SSF55021">
    <property type="entry name" value="ACT-like"/>
    <property type="match status" value="1"/>
</dbReference>
<dbReference type="PROSITE" id="PS51671">
    <property type="entry name" value="ACT"/>
    <property type="match status" value="1"/>
</dbReference>
<name>H6LB96_ACEWD</name>
<organism evidence="12 13">
    <name type="scientific">Acetobacterium woodii (strain ATCC 29683 / DSM 1030 / JCM 2381 / KCTC 1655 / WB1)</name>
    <dbReference type="NCBI Taxonomy" id="931626"/>
    <lineage>
        <taxon>Bacteria</taxon>
        <taxon>Bacillati</taxon>
        <taxon>Bacillota</taxon>
        <taxon>Clostridia</taxon>
        <taxon>Eubacteriales</taxon>
        <taxon>Eubacteriaceae</taxon>
        <taxon>Acetobacterium</taxon>
    </lineage>
</organism>
<keyword evidence="4" id="KW-0028">Amino-acid biosynthesis</keyword>
<evidence type="ECO:0000256" key="5">
    <source>
        <dbReference type="ARBA" id="ARBA00023141"/>
    </source>
</evidence>
<dbReference type="Gene3D" id="3.30.70.260">
    <property type="match status" value="1"/>
</dbReference>
<dbReference type="SUPFAM" id="SSF53850">
    <property type="entry name" value="Periplasmic binding protein-like II"/>
    <property type="match status" value="1"/>
</dbReference>
<dbReference type="Pfam" id="PF00800">
    <property type="entry name" value="PDT"/>
    <property type="match status" value="1"/>
</dbReference>
<evidence type="ECO:0000256" key="6">
    <source>
        <dbReference type="ARBA" id="ARBA00023222"/>
    </source>
</evidence>
<evidence type="ECO:0000256" key="9">
    <source>
        <dbReference type="PIRSR" id="PIRSR001500-2"/>
    </source>
</evidence>
<reference evidence="13" key="1">
    <citation type="submission" date="2011-07" db="EMBL/GenBank/DDBJ databases">
        <title>Complete genome sequence of Acetobacterium woodii.</title>
        <authorList>
            <person name="Poehlein A."/>
            <person name="Schmidt S."/>
            <person name="Kaster A.-K."/>
            <person name="Goenrich M."/>
            <person name="Vollmers J."/>
            <person name="Thuermer A."/>
            <person name="Gottschalk G."/>
            <person name="Thauer R.K."/>
            <person name="Daniel R."/>
            <person name="Mueller V."/>
        </authorList>
    </citation>
    <scope>NUCLEOTIDE SEQUENCE [LARGE SCALE GENOMIC DNA]</scope>
    <source>
        <strain evidence="13">ATCC 29683 / DSM 1030 / JCM 2381 / KCTC 1655 / WB1</strain>
    </source>
</reference>
<keyword evidence="13" id="KW-1185">Reference proteome</keyword>
<evidence type="ECO:0000313" key="12">
    <source>
        <dbReference type="EMBL" id="AFA47648.1"/>
    </source>
</evidence>
<dbReference type="GO" id="GO:0016853">
    <property type="term" value="F:isomerase activity"/>
    <property type="evidence" value="ECO:0007669"/>
    <property type="project" value="UniProtKB-KW"/>
</dbReference>
<keyword evidence="7 12" id="KW-0456">Lyase</keyword>
<evidence type="ECO:0000256" key="1">
    <source>
        <dbReference type="ARBA" id="ARBA00004741"/>
    </source>
</evidence>
<dbReference type="EMBL" id="CP002987">
    <property type="protein sequence ID" value="AFA47648.1"/>
    <property type="molecule type" value="Genomic_DNA"/>
</dbReference>
<dbReference type="HOGENOM" id="CLU_035008_1_0_9"/>
<dbReference type="AlphaFoldDB" id="H6LB96"/>
<feature type="domain" description="Prephenate dehydratase" evidence="10">
    <location>
        <begin position="23"/>
        <end position="200"/>
    </location>
</feature>
<protein>
    <recommendedName>
        <fullName evidence="3">Prephenate dehydratase</fullName>
        <ecNumber evidence="2">4.2.1.51</ecNumber>
    </recommendedName>
</protein>
<comment type="catalytic activity">
    <reaction evidence="8">
        <text>prephenate + H(+) = 3-phenylpyruvate + CO2 + H2O</text>
        <dbReference type="Rhea" id="RHEA:21648"/>
        <dbReference type="ChEBI" id="CHEBI:15377"/>
        <dbReference type="ChEBI" id="CHEBI:15378"/>
        <dbReference type="ChEBI" id="CHEBI:16526"/>
        <dbReference type="ChEBI" id="CHEBI:18005"/>
        <dbReference type="ChEBI" id="CHEBI:29934"/>
        <dbReference type="EC" id="4.2.1.51"/>
    </reaction>
</comment>
<dbReference type="PIRSF" id="PIRSF001500">
    <property type="entry name" value="Chor_mut_pdt_Ppr"/>
    <property type="match status" value="1"/>
</dbReference>
<dbReference type="InterPro" id="IPR002912">
    <property type="entry name" value="ACT_dom"/>
</dbReference>
<keyword evidence="5" id="KW-0057">Aromatic amino acid biosynthesis</keyword>
<dbReference type="Proteomes" id="UP000007177">
    <property type="component" value="Chromosome"/>
</dbReference>
<sequence length="299" mass="33997">MNTLDALNQAFLVYPQTLKQKPRVAYAGTRGSYGEEASLSYFKKDCQLFPFKTFEDVFIALNKGNIDYGVLPIENSSTGSIAAVYDLLSQYQYFIVGEQEIHARHCLLAPQGTSLASIEEVYSHPQGFSQSEEFLRDYPQWKCIPYYNTAIAAAYVAEQNNPKMAAIASKQAGEIYNLEILAENINFSQTNVTRFVIISRNIELFQDPGQVSIAFHLPHRPGALYEIIGIFSVFSLNLCKIESRPLLKENWEYLFFIDFTGNISQNTLTNLIPIIQEKVEYFQFLGYYPPYSENNDTAL</sequence>
<dbReference type="CDD" id="cd13631">
    <property type="entry name" value="PBP2_Ct-PDT_like"/>
    <property type="match status" value="1"/>
</dbReference>